<feature type="coiled-coil region" evidence="9">
    <location>
        <begin position="80"/>
        <end position="107"/>
    </location>
</feature>
<dbReference type="KEGG" id="tng:GSTEN00024926G001"/>
<accession>Q4S2U6</accession>
<keyword evidence="6 9" id="KW-0175">Coiled coil</keyword>
<reference evidence="11" key="2">
    <citation type="submission" date="2004-02" db="EMBL/GenBank/DDBJ databases">
        <authorList>
            <consortium name="Genoscope"/>
            <consortium name="Whitehead Institute Centre for Genome Research"/>
        </authorList>
    </citation>
    <scope>NUCLEOTIDE SEQUENCE</scope>
</reference>
<evidence type="ECO:0000256" key="5">
    <source>
        <dbReference type="ARBA" id="ARBA00022737"/>
    </source>
</evidence>
<feature type="coiled-coil region" evidence="9">
    <location>
        <begin position="531"/>
        <end position="565"/>
    </location>
</feature>
<keyword evidence="5" id="KW-0677">Repeat</keyword>
<dbReference type="EMBL" id="CAAE01014760">
    <property type="protein sequence ID" value="CAG05036.1"/>
    <property type="molecule type" value="Genomic_DNA"/>
</dbReference>
<gene>
    <name evidence="11" type="ORF">GSTENG00024926001</name>
</gene>
<evidence type="ECO:0000256" key="8">
    <source>
        <dbReference type="ARBA" id="ARBA00023273"/>
    </source>
</evidence>
<protein>
    <submittedName>
        <fullName evidence="11">(spotted green pufferfish) hypothetical protein</fullName>
    </submittedName>
</protein>
<dbReference type="Gene3D" id="1.20.5.320">
    <property type="entry name" value="6-Phosphogluconate Dehydrogenase, domain 3"/>
    <property type="match status" value="1"/>
</dbReference>
<comment type="subcellular location">
    <subcellularLocation>
        <location evidence="1">Cell projection</location>
        <location evidence="1">Cilium</location>
    </subcellularLocation>
    <subcellularLocation>
        <location evidence="2">Cytoplasm</location>
        <location evidence="2">Cytoskeleton</location>
    </subcellularLocation>
</comment>
<organism evidence="11">
    <name type="scientific">Tetraodon nigroviridis</name>
    <name type="common">Spotted green pufferfish</name>
    <name type="synonym">Chelonodon nigroviridis</name>
    <dbReference type="NCBI Taxonomy" id="99883"/>
    <lineage>
        <taxon>Eukaryota</taxon>
        <taxon>Metazoa</taxon>
        <taxon>Chordata</taxon>
        <taxon>Craniata</taxon>
        <taxon>Vertebrata</taxon>
        <taxon>Euteleostomi</taxon>
        <taxon>Actinopterygii</taxon>
        <taxon>Neopterygii</taxon>
        <taxon>Teleostei</taxon>
        <taxon>Neoteleostei</taxon>
        <taxon>Acanthomorphata</taxon>
        <taxon>Eupercaria</taxon>
        <taxon>Tetraodontiformes</taxon>
        <taxon>Tetradontoidea</taxon>
        <taxon>Tetraodontidae</taxon>
        <taxon>Tetraodon</taxon>
    </lineage>
</organism>
<proteinExistence type="predicted"/>
<feature type="compositionally biased region" description="Low complexity" evidence="10">
    <location>
        <begin position="1304"/>
        <end position="1318"/>
    </location>
</feature>
<dbReference type="PANTHER" id="PTHR14885:SF1">
    <property type="entry name" value="CILIA- AND FLAGELLA-ASSOCIATED PROTEIN 43"/>
    <property type="match status" value="1"/>
</dbReference>
<keyword evidence="4" id="KW-0853">WD repeat</keyword>
<dbReference type="Pfam" id="PF25828">
    <property type="entry name" value="CC_Cfap43"/>
    <property type="match status" value="4"/>
</dbReference>
<evidence type="ECO:0000256" key="3">
    <source>
        <dbReference type="ARBA" id="ARBA00022490"/>
    </source>
</evidence>
<dbReference type="PANTHER" id="PTHR14885">
    <property type="entry name" value="CILIA- AND FLAGELLA-ASSOCIATED PROTEIN 43-RELATED"/>
    <property type="match status" value="1"/>
</dbReference>
<evidence type="ECO:0000256" key="7">
    <source>
        <dbReference type="ARBA" id="ARBA00023212"/>
    </source>
</evidence>
<dbReference type="GO" id="GO:0007288">
    <property type="term" value="P:sperm axoneme assembly"/>
    <property type="evidence" value="ECO:0007669"/>
    <property type="project" value="TreeGrafter"/>
</dbReference>
<feature type="region of interest" description="Disordered" evidence="10">
    <location>
        <begin position="808"/>
        <end position="859"/>
    </location>
</feature>
<sequence>MIAAEACSRCFLCPSGISQGPDSVFSERVVQLKPEQEMRGHPLGPACLALSPHHLWLASLGQDGLLCVRETASMAVTEDIAQHEAVAASLREKLAELRATLHDMRLENETCPEIERLKDSEFTLDPEEQEKQEALMEQEVIQAFHSGLEVKNYPLKERTEKDMAELQRVQTIRKFEMALGYSNPYVYSQFSLRTTEQRINQIFLLQVGKWQKTVVCGHDVIYNIKSGFDAEFEALHRQKMQEVVNVRERNKDIQRIMVKLNMMRELWEPSLSDSEQPERLFTVDDSEIKAEKYLTPEQREEEERKKLEAQKRLAAQTVNIRELALDEMMGGALEVKQEDILAKEIPTPEFVLSKPDSQWTEEEKRKYEAFEKKTKELNEEKEKYKKSLEIEMKKLQSITKDVTETFDEMLRKLFEKKMRCEMAIYQEELKITYLMNAVEEEQKMNAQEEEVKSKLEEMVAHKVLDKDFKKEFHDEPPPCGSPPPDELSNWLQAMEELDAPENTPKCLSPEIWERFCQFRRTKVESEHKGALQEKRDKFETANQKIETLYDELKRLHREKNHFLRNIMILLPLKQEQVEVSTADFPADYTDSILLHRSVVEDLNETIRVSYLPPPLKEQQLLRQKCDSASLQCGENYCVPGKGDKTAEMNLQQRKTKIKQIKKKAAMKVLENAQLEKDIADMQSAIQESRKSWKATALRKSTSGRSSSLSLFLTFYCLRLESCEGNDHLHHHPDISTSKRLEGKWSHHSPTIAVEEAPASVGVNSSSYSSSGVYLGEESSGGGEVGLRYGEAYGGSGYVVSSVSKVRSSSSGGARREKGAGSSGRASPDFRERKAVSNRSGGYDGSGATRGRSESRGIRRHLAPPPPHCFWTIRLLVFILLTQDLFVHCFSFSLSQRVRSGQDYKVPPPQPADFEAKQWKMGVLQQLNAAPADGTELDDVKKLLKGRSSSASPTRSSNASITVPVPKKASVETQTISVAAQSGTSFDSGAISNGFNTIDSGLYDNALISGKVDTGVKSGQYGVSVKSSQYQTTLQSSQFGGSLPSGQFDTGVKSAQYGASLKSGQYDTGARSGHYDLSYKSAQYGSGVRAGQYDTLDAVLPAFTWSTTTLPSSSTTAVAGNTSTYTYQASTNNAAGGSLPVGLTLPSSLSGERSLLWALWFLQLAPKTHRLLCPVYGFQNNLAPVSGSVLTTSGANVNANVGGAAAIFPHMLFTIFPTAVFFSYHVFGFAGYGVQKNMSYGAGVASTGVSTSQCTALRPGMSWVGVRRLNEREASDKLRRDDEAEGRHRKLLLFGGGTVSGGSAEGTSTSYSAGTSFSGSSGGASGTTFTGGAGFGTGESGGRTDFAALQMFIQNTLRTEMESQAFKGDTGFPGPPGERGYAGPDGPKGQKGTQGTAWSHESTVWFVNQTFFLL</sequence>
<feature type="region of interest" description="Disordered" evidence="10">
    <location>
        <begin position="1302"/>
        <end position="1322"/>
    </location>
</feature>
<evidence type="ECO:0000256" key="10">
    <source>
        <dbReference type="SAM" id="MobiDB-lite"/>
    </source>
</evidence>
<reference evidence="11" key="1">
    <citation type="journal article" date="2004" name="Nature">
        <title>Genome duplication in the teleost fish Tetraodon nigroviridis reveals the early vertebrate proto-karyotype.</title>
        <authorList>
            <person name="Jaillon O."/>
            <person name="Aury J.-M."/>
            <person name="Brunet F."/>
            <person name="Petit J.-L."/>
            <person name="Stange-Thomann N."/>
            <person name="Mauceli E."/>
            <person name="Bouneau L."/>
            <person name="Fischer C."/>
            <person name="Ozouf-Costaz C."/>
            <person name="Bernot A."/>
            <person name="Nicaud S."/>
            <person name="Jaffe D."/>
            <person name="Fisher S."/>
            <person name="Lutfalla G."/>
            <person name="Dossat C."/>
            <person name="Segurens B."/>
            <person name="Dasilva C."/>
            <person name="Salanoubat M."/>
            <person name="Levy M."/>
            <person name="Boudet N."/>
            <person name="Castellano S."/>
            <person name="Anthouard V."/>
            <person name="Jubin C."/>
            <person name="Castelli V."/>
            <person name="Katinka M."/>
            <person name="Vacherie B."/>
            <person name="Biemont C."/>
            <person name="Skalli Z."/>
            <person name="Cattolico L."/>
            <person name="Poulain J."/>
            <person name="De Berardinis V."/>
            <person name="Cruaud C."/>
            <person name="Duprat S."/>
            <person name="Brottier P."/>
            <person name="Coutanceau J.-P."/>
            <person name="Gouzy J."/>
            <person name="Parra G."/>
            <person name="Lardier G."/>
            <person name="Chapple C."/>
            <person name="McKernan K.J."/>
            <person name="McEwan P."/>
            <person name="Bosak S."/>
            <person name="Kellis M."/>
            <person name="Volff J.-N."/>
            <person name="Guigo R."/>
            <person name="Zody M.C."/>
            <person name="Mesirov J."/>
            <person name="Lindblad-Toh K."/>
            <person name="Birren B."/>
            <person name="Nusbaum C."/>
            <person name="Kahn D."/>
            <person name="Robinson-Rechavi M."/>
            <person name="Laudet V."/>
            <person name="Schachter V."/>
            <person name="Quetier F."/>
            <person name="Saurin W."/>
            <person name="Scarpelli C."/>
            <person name="Wincker P."/>
            <person name="Lander E.S."/>
            <person name="Weissenbach J."/>
            <person name="Roest Crollius H."/>
        </authorList>
    </citation>
    <scope>NUCLEOTIDE SEQUENCE [LARGE SCALE GENOMIC DNA]</scope>
</reference>
<comment type="caution">
    <text evidence="11">The sequence shown here is derived from an EMBL/GenBank/DDBJ whole genome shotgun (WGS) entry which is preliminary data.</text>
</comment>
<evidence type="ECO:0000256" key="2">
    <source>
        <dbReference type="ARBA" id="ARBA00004245"/>
    </source>
</evidence>
<dbReference type="GO" id="GO:0005930">
    <property type="term" value="C:axoneme"/>
    <property type="evidence" value="ECO:0007669"/>
    <property type="project" value="TreeGrafter"/>
</dbReference>
<evidence type="ECO:0000256" key="1">
    <source>
        <dbReference type="ARBA" id="ARBA00004138"/>
    </source>
</evidence>
<evidence type="ECO:0000256" key="9">
    <source>
        <dbReference type="SAM" id="Coils"/>
    </source>
</evidence>
<keyword evidence="8" id="KW-0966">Cell projection</keyword>
<evidence type="ECO:0000313" key="11">
    <source>
        <dbReference type="EMBL" id="CAG05036.1"/>
    </source>
</evidence>
<feature type="coiled-coil region" evidence="9">
    <location>
        <begin position="657"/>
        <end position="691"/>
    </location>
</feature>
<dbReference type="OrthoDB" id="535167at2759"/>
<feature type="coiled-coil region" evidence="9">
    <location>
        <begin position="360"/>
        <end position="398"/>
    </location>
</feature>
<feature type="region of interest" description="Disordered" evidence="10">
    <location>
        <begin position="1365"/>
        <end position="1397"/>
    </location>
</feature>
<evidence type="ECO:0000256" key="6">
    <source>
        <dbReference type="ARBA" id="ARBA00023054"/>
    </source>
</evidence>
<name>Q4S2U6_TETNG</name>
<keyword evidence="3" id="KW-0963">Cytoplasm</keyword>
<keyword evidence="7" id="KW-0206">Cytoskeleton</keyword>
<evidence type="ECO:0000256" key="4">
    <source>
        <dbReference type="ARBA" id="ARBA00022574"/>
    </source>
</evidence>